<name>A0A6I4IZ77_9SPHN</name>
<gene>
    <name evidence="6" type="ORF">GON01_02035</name>
</gene>
<evidence type="ECO:0000256" key="2">
    <source>
        <dbReference type="ARBA" id="ARBA00022723"/>
    </source>
</evidence>
<dbReference type="Pfam" id="PF00413">
    <property type="entry name" value="Peptidase_M10"/>
    <property type="match status" value="1"/>
</dbReference>
<dbReference type="InterPro" id="IPR006026">
    <property type="entry name" value="Peptidase_Metallo"/>
</dbReference>
<dbReference type="GO" id="GO:0004222">
    <property type="term" value="F:metalloendopeptidase activity"/>
    <property type="evidence" value="ECO:0007669"/>
    <property type="project" value="InterPro"/>
</dbReference>
<evidence type="ECO:0000256" key="1">
    <source>
        <dbReference type="ARBA" id="ARBA00022670"/>
    </source>
</evidence>
<feature type="domain" description="Peptidase metallopeptidase" evidence="5">
    <location>
        <begin position="92"/>
        <end position="241"/>
    </location>
</feature>
<evidence type="ECO:0000259" key="5">
    <source>
        <dbReference type="SMART" id="SM00235"/>
    </source>
</evidence>
<sequence length="285" mass="31538">MSIEDKQGSAGMDDLYSLLKSKLNTVEIEGNTLYVAEGDTLLDLDQLRIYADVREQEIKTQEARNRADEAGFGATRLDEAPRGLIASTKNGKIVRWKPGAVLTYRVARDSFGSDAQYQLVVSSMHEATKAWEQTCGVNFEHRQVLDTRPGMGLEGLLFVVRAFDAGGKFIASSFFPSDPVERRRVLIDPSYFTTSFDKVGVLRHELGHVLGFRHEHIRNEAPPVCPNEPLWDTKVLTMYDPTSVMHYFCGGVGSNELKISALDRKGAQQVYGPPLAAAALVEAEA</sequence>
<evidence type="ECO:0000313" key="7">
    <source>
        <dbReference type="Proteomes" id="UP000441389"/>
    </source>
</evidence>
<dbReference type="InterPro" id="IPR024079">
    <property type="entry name" value="MetalloPept_cat_dom_sf"/>
</dbReference>
<proteinExistence type="predicted"/>
<dbReference type="Gene3D" id="3.40.390.10">
    <property type="entry name" value="Collagenase (Catalytic Domain)"/>
    <property type="match status" value="1"/>
</dbReference>
<dbReference type="GO" id="GO:0031012">
    <property type="term" value="C:extracellular matrix"/>
    <property type="evidence" value="ECO:0007669"/>
    <property type="project" value="InterPro"/>
</dbReference>
<dbReference type="EMBL" id="WQMS01000001">
    <property type="protein sequence ID" value="MVO76721.1"/>
    <property type="molecule type" value="Genomic_DNA"/>
</dbReference>
<accession>A0A6I4IZ77</accession>
<protein>
    <recommendedName>
        <fullName evidence="5">Peptidase metallopeptidase domain-containing protein</fullName>
    </recommendedName>
</protein>
<keyword evidence="7" id="KW-1185">Reference proteome</keyword>
<dbReference type="InterPro" id="IPR001818">
    <property type="entry name" value="Pept_M10_metallopeptidase"/>
</dbReference>
<comment type="caution">
    <text evidence="6">The sequence shown here is derived from an EMBL/GenBank/DDBJ whole genome shotgun (WGS) entry which is preliminary data.</text>
</comment>
<dbReference type="SUPFAM" id="SSF55486">
    <property type="entry name" value="Metalloproteases ('zincins'), catalytic domain"/>
    <property type="match status" value="1"/>
</dbReference>
<keyword evidence="4" id="KW-0862">Zinc</keyword>
<dbReference type="SMART" id="SM00235">
    <property type="entry name" value="ZnMc"/>
    <property type="match status" value="1"/>
</dbReference>
<evidence type="ECO:0000256" key="3">
    <source>
        <dbReference type="ARBA" id="ARBA00022801"/>
    </source>
</evidence>
<keyword evidence="3" id="KW-0378">Hydrolase</keyword>
<dbReference type="GO" id="GO:0008270">
    <property type="term" value="F:zinc ion binding"/>
    <property type="evidence" value="ECO:0007669"/>
    <property type="project" value="InterPro"/>
</dbReference>
<dbReference type="AlphaFoldDB" id="A0A6I4IZ77"/>
<dbReference type="GO" id="GO:0006508">
    <property type="term" value="P:proteolysis"/>
    <property type="evidence" value="ECO:0007669"/>
    <property type="project" value="UniProtKB-KW"/>
</dbReference>
<evidence type="ECO:0000256" key="4">
    <source>
        <dbReference type="ARBA" id="ARBA00022833"/>
    </source>
</evidence>
<dbReference type="Proteomes" id="UP000441389">
    <property type="component" value="Unassembled WGS sequence"/>
</dbReference>
<evidence type="ECO:0000313" key="6">
    <source>
        <dbReference type="EMBL" id="MVO76721.1"/>
    </source>
</evidence>
<reference evidence="6 7" key="1">
    <citation type="submission" date="2019-12" db="EMBL/GenBank/DDBJ databases">
        <authorList>
            <person name="Huq M.A."/>
        </authorList>
    </citation>
    <scope>NUCLEOTIDE SEQUENCE [LARGE SCALE GENOMIC DNA]</scope>
    <source>
        <strain evidence="6 7">MAH-20</strain>
    </source>
</reference>
<organism evidence="6 7">
    <name type="scientific">Sphingomonas horti</name>
    <dbReference type="NCBI Taxonomy" id="2682842"/>
    <lineage>
        <taxon>Bacteria</taxon>
        <taxon>Pseudomonadati</taxon>
        <taxon>Pseudomonadota</taxon>
        <taxon>Alphaproteobacteria</taxon>
        <taxon>Sphingomonadales</taxon>
        <taxon>Sphingomonadaceae</taxon>
        <taxon>Sphingomonas</taxon>
    </lineage>
</organism>
<keyword evidence="2" id="KW-0479">Metal-binding</keyword>
<keyword evidence="1" id="KW-0645">Protease</keyword>